<name>A0ABT5HFX1_9CAUL</name>
<sequence length="51" mass="5815">MSHSTQYKIATGLVWLSYRLRPLFAGRVFGAMMERHRARLKITGVLPVVKA</sequence>
<gene>
    <name evidence="1" type="ORF">PQU98_02980</name>
</gene>
<evidence type="ECO:0000313" key="1">
    <source>
        <dbReference type="EMBL" id="MDC7675078.1"/>
    </source>
</evidence>
<dbReference type="EMBL" id="JAQQKV010000001">
    <property type="protein sequence ID" value="MDC7675078.1"/>
    <property type="molecule type" value="Genomic_DNA"/>
</dbReference>
<dbReference type="RefSeq" id="WP_272743390.1">
    <property type="nucleotide sequence ID" value="NZ_JAQQKV010000001.1"/>
</dbReference>
<dbReference type="Proteomes" id="UP001218579">
    <property type="component" value="Unassembled WGS sequence"/>
</dbReference>
<proteinExistence type="predicted"/>
<comment type="caution">
    <text evidence="1">The sequence shown here is derived from an EMBL/GenBank/DDBJ whole genome shotgun (WGS) entry which is preliminary data.</text>
</comment>
<accession>A0ABT5HFX1</accession>
<organism evidence="1 2">
    <name type="scientific">Asticcacaulis machinosus</name>
    <dbReference type="NCBI Taxonomy" id="2984211"/>
    <lineage>
        <taxon>Bacteria</taxon>
        <taxon>Pseudomonadati</taxon>
        <taxon>Pseudomonadota</taxon>
        <taxon>Alphaproteobacteria</taxon>
        <taxon>Caulobacterales</taxon>
        <taxon>Caulobacteraceae</taxon>
        <taxon>Asticcacaulis</taxon>
    </lineage>
</organism>
<keyword evidence="2" id="KW-1185">Reference proteome</keyword>
<protein>
    <recommendedName>
        <fullName evidence="3">Lipid A biosynthesis acyltransferase</fullName>
    </recommendedName>
</protein>
<evidence type="ECO:0000313" key="2">
    <source>
        <dbReference type="Proteomes" id="UP001218579"/>
    </source>
</evidence>
<reference evidence="1 2" key="1">
    <citation type="submission" date="2023-01" db="EMBL/GenBank/DDBJ databases">
        <title>Novel species of the genus Asticcacaulis isolated from rivers.</title>
        <authorList>
            <person name="Lu H."/>
        </authorList>
    </citation>
    <scope>NUCLEOTIDE SEQUENCE [LARGE SCALE GENOMIC DNA]</scope>
    <source>
        <strain evidence="1 2">LKC15W</strain>
    </source>
</reference>
<evidence type="ECO:0008006" key="3">
    <source>
        <dbReference type="Google" id="ProtNLM"/>
    </source>
</evidence>